<keyword evidence="7" id="KW-1185">Reference proteome</keyword>
<evidence type="ECO:0000256" key="3">
    <source>
        <dbReference type="ARBA" id="ARBA00023136"/>
    </source>
</evidence>
<evidence type="ECO:0000256" key="1">
    <source>
        <dbReference type="ARBA" id="ARBA00022475"/>
    </source>
</evidence>
<dbReference type="PANTHER" id="PTHR43649:SF33">
    <property type="entry name" value="POLYGALACTURONAN_RHAMNOGALACTURONAN-BINDING PROTEIN YTCQ"/>
    <property type="match status" value="1"/>
</dbReference>
<dbReference type="Proteomes" id="UP001333102">
    <property type="component" value="Chromosome"/>
</dbReference>
<proteinExistence type="predicted"/>
<organism evidence="6 7">
    <name type="scientific">Geochorda subterranea</name>
    <dbReference type="NCBI Taxonomy" id="3109564"/>
    <lineage>
        <taxon>Bacteria</taxon>
        <taxon>Bacillati</taxon>
        <taxon>Bacillota</taxon>
        <taxon>Limnochordia</taxon>
        <taxon>Limnochordales</taxon>
        <taxon>Geochordaceae</taxon>
        <taxon>Geochorda</taxon>
    </lineage>
</organism>
<evidence type="ECO:0000313" key="7">
    <source>
        <dbReference type="Proteomes" id="UP001333102"/>
    </source>
</evidence>
<name>A0ABZ1BQW4_9FIRM</name>
<dbReference type="Gene3D" id="3.40.190.10">
    <property type="entry name" value="Periplasmic binding protein-like II"/>
    <property type="match status" value="1"/>
</dbReference>
<sequence length="393" mass="44545">MTEIIYLSAGTAEVEQKHDRKWVEEFNRTHPDIRVRYELVSWADLFPRVMAYIAAGTPPDVAWYAPRQLNDWYRMGILEPLDAWLGATKDEYLPALTEPGSDVVYGGKMYGAPFTLVGLGLVARRDLLAPLGVDVDGIRTWEDFASAAAKVTNKPRVYGTLFSLGEPRLTAHHAESFWPSNGLVNLTDFDKKEAYVEVLRFLDGLFDYMPPAQVSWVHRDNIAAFVSGTIALFETGSYFHGDLMPIAPDLLTAKNAAVLPVPFGPRLQAPVTPVYTVGYVMFKDSRNKEAAAEFIRFMTQRRVVNEWPMNMAPKTGLGVEDRVRALGPQVRWWQERWLDLMNTTRLVGVQPYSPAEEIDRIFTRQMLALFRRQLTPERAYESLRNEIGAVIAK</sequence>
<accession>A0ABZ1BQW4</accession>
<keyword evidence="2" id="KW-0732">Signal</keyword>
<evidence type="ECO:0000256" key="4">
    <source>
        <dbReference type="ARBA" id="ARBA00023139"/>
    </source>
</evidence>
<evidence type="ECO:0000256" key="5">
    <source>
        <dbReference type="ARBA" id="ARBA00023288"/>
    </source>
</evidence>
<dbReference type="InterPro" id="IPR050490">
    <property type="entry name" value="Bact_solute-bd_prot1"/>
</dbReference>
<protein>
    <submittedName>
        <fullName evidence="6">Extracellular solute-binding protein</fullName>
    </submittedName>
</protein>
<dbReference type="InterPro" id="IPR006059">
    <property type="entry name" value="SBP"/>
</dbReference>
<keyword evidence="5" id="KW-0449">Lipoprotein</keyword>
<gene>
    <name evidence="6" type="ORF">VLY81_02835</name>
</gene>
<dbReference type="PANTHER" id="PTHR43649">
    <property type="entry name" value="ARABINOSE-BINDING PROTEIN-RELATED"/>
    <property type="match status" value="1"/>
</dbReference>
<dbReference type="SUPFAM" id="SSF53850">
    <property type="entry name" value="Periplasmic binding protein-like II"/>
    <property type="match status" value="1"/>
</dbReference>
<reference evidence="7" key="1">
    <citation type="submission" date="2023-12" db="EMBL/GenBank/DDBJ databases">
        <title>Novel isolates from deep terrestrial aquifers shed light on the physiology and ecology of the class Limnochordia.</title>
        <authorList>
            <person name="Karnachuk O.V."/>
            <person name="Lukina A.P."/>
            <person name="Avakyan M.R."/>
            <person name="Kadnikov V."/>
            <person name="Begmatov S."/>
            <person name="Beletsky A.V."/>
            <person name="Mardanov A.V."/>
            <person name="Ravin N.V."/>
        </authorList>
    </citation>
    <scope>NUCLEOTIDE SEQUENCE [LARGE SCALE GENOMIC DNA]</scope>
    <source>
        <strain evidence="7">LN</strain>
    </source>
</reference>
<keyword evidence="4" id="KW-0564">Palmitate</keyword>
<dbReference type="EMBL" id="CP141614">
    <property type="protein sequence ID" value="WRP15124.1"/>
    <property type="molecule type" value="Genomic_DNA"/>
</dbReference>
<keyword evidence="1" id="KW-1003">Cell membrane</keyword>
<dbReference type="RefSeq" id="WP_324669514.1">
    <property type="nucleotide sequence ID" value="NZ_CP141614.1"/>
</dbReference>
<keyword evidence="3" id="KW-0472">Membrane</keyword>
<evidence type="ECO:0000313" key="6">
    <source>
        <dbReference type="EMBL" id="WRP15124.1"/>
    </source>
</evidence>
<evidence type="ECO:0000256" key="2">
    <source>
        <dbReference type="ARBA" id="ARBA00022729"/>
    </source>
</evidence>
<dbReference type="Pfam" id="PF01547">
    <property type="entry name" value="SBP_bac_1"/>
    <property type="match status" value="1"/>
</dbReference>